<proteinExistence type="predicted"/>
<reference evidence="5" key="1">
    <citation type="submission" date="2020-05" db="EMBL/GenBank/DDBJ databases">
        <authorList>
            <person name="Chiriac C."/>
            <person name="Salcher M."/>
            <person name="Ghai R."/>
            <person name="Kavagutti S V."/>
        </authorList>
    </citation>
    <scope>NUCLEOTIDE SEQUENCE</scope>
</reference>
<dbReference type="InterPro" id="IPR050109">
    <property type="entry name" value="HTH-type_TetR-like_transc_reg"/>
</dbReference>
<dbReference type="GO" id="GO:0000976">
    <property type="term" value="F:transcription cis-regulatory region binding"/>
    <property type="evidence" value="ECO:0007669"/>
    <property type="project" value="TreeGrafter"/>
</dbReference>
<keyword evidence="1" id="KW-0805">Transcription regulation</keyword>
<accession>A0A6J6DJE1</accession>
<dbReference type="EMBL" id="CAEZSU010000216">
    <property type="protein sequence ID" value="CAB4562969.1"/>
    <property type="molecule type" value="Genomic_DNA"/>
</dbReference>
<gene>
    <name evidence="5" type="ORF">UFOPK1495_01611</name>
</gene>
<feature type="domain" description="HTH tetR-type" evidence="4">
    <location>
        <begin position="9"/>
        <end position="73"/>
    </location>
</feature>
<dbReference type="InterPro" id="IPR009057">
    <property type="entry name" value="Homeodomain-like_sf"/>
</dbReference>
<dbReference type="PANTHER" id="PTHR30055:SF234">
    <property type="entry name" value="HTH-TYPE TRANSCRIPTIONAL REGULATOR BETI"/>
    <property type="match status" value="1"/>
</dbReference>
<name>A0A6J6DJE1_9ZZZZ</name>
<evidence type="ECO:0000256" key="1">
    <source>
        <dbReference type="ARBA" id="ARBA00023015"/>
    </source>
</evidence>
<protein>
    <submittedName>
        <fullName evidence="5">Unannotated protein</fullName>
    </submittedName>
</protein>
<dbReference type="PANTHER" id="PTHR30055">
    <property type="entry name" value="HTH-TYPE TRANSCRIPTIONAL REGULATOR RUTR"/>
    <property type="match status" value="1"/>
</dbReference>
<organism evidence="5">
    <name type="scientific">freshwater metagenome</name>
    <dbReference type="NCBI Taxonomy" id="449393"/>
    <lineage>
        <taxon>unclassified sequences</taxon>
        <taxon>metagenomes</taxon>
        <taxon>ecological metagenomes</taxon>
    </lineage>
</organism>
<dbReference type="SUPFAM" id="SSF46689">
    <property type="entry name" value="Homeodomain-like"/>
    <property type="match status" value="2"/>
</dbReference>
<dbReference type="PROSITE" id="PS50977">
    <property type="entry name" value="HTH_TETR_2"/>
    <property type="match status" value="1"/>
</dbReference>
<sequence>MTKLNERHSATRSKILDAGIAIWADHTSSVLVNGFTVARIAAVANVTRSTFYAYWPSTEEYVADLVTHLVDLDTMNYPSIVANLPVDVRPKSGVTDLPQAIVESCRAHFEAAVNDESFGLRMAFLSKADDPAIAAILKDLYRNAEVAQYAPFLTSLERWGRKLREPIDESMMQIIFSALLEGLAARYRLDPDSFSPDAYGLALLPLLVTLTRRPEDNRGLYEIVDSINSWPAVGLAGKLRDHEAAGDQGSAAIAETSMREVTIAIRRLLARIGFGELSMSEIAAVTGYSESTLQQMFGSRPGIAMCLLFINCYERYQTVDPDLSGIALVREFIDINTDEIQRNPVIAQNMMLLLSGHTAQPRYELIDFDSRPSFDAAIKDAFARGELRSGLDPQQFSWVLQRTLLFEAGPLANATPEIDAVELLLQAAGAPPREDASTSTTV</sequence>
<evidence type="ECO:0000256" key="2">
    <source>
        <dbReference type="ARBA" id="ARBA00023125"/>
    </source>
</evidence>
<keyword evidence="3" id="KW-0804">Transcription</keyword>
<dbReference type="AlphaFoldDB" id="A0A6J6DJE1"/>
<dbReference type="GO" id="GO:0003700">
    <property type="term" value="F:DNA-binding transcription factor activity"/>
    <property type="evidence" value="ECO:0007669"/>
    <property type="project" value="TreeGrafter"/>
</dbReference>
<evidence type="ECO:0000256" key="3">
    <source>
        <dbReference type="ARBA" id="ARBA00023163"/>
    </source>
</evidence>
<keyword evidence="2" id="KW-0238">DNA-binding</keyword>
<dbReference type="InterPro" id="IPR001647">
    <property type="entry name" value="HTH_TetR"/>
</dbReference>
<evidence type="ECO:0000259" key="4">
    <source>
        <dbReference type="PROSITE" id="PS50977"/>
    </source>
</evidence>
<dbReference type="Gene3D" id="1.10.357.10">
    <property type="entry name" value="Tetracycline Repressor, domain 2"/>
    <property type="match status" value="2"/>
</dbReference>
<evidence type="ECO:0000313" key="5">
    <source>
        <dbReference type="EMBL" id="CAB4562969.1"/>
    </source>
</evidence>